<reference evidence="6 7" key="1">
    <citation type="journal article" date="2010" name="Nature">
        <title>The Ectocarpus genome and the independent evolution of multicellularity in brown algae.</title>
        <authorList>
            <person name="Cock J.M."/>
            <person name="Sterck L."/>
            <person name="Rouze P."/>
            <person name="Scornet D."/>
            <person name="Allen A.E."/>
            <person name="Amoutzias G."/>
            <person name="Anthouard V."/>
            <person name="Artiguenave F."/>
            <person name="Aury J.M."/>
            <person name="Badger J.H."/>
            <person name="Beszteri B."/>
            <person name="Billiau K."/>
            <person name="Bonnet E."/>
            <person name="Bothwell J.H."/>
            <person name="Bowler C."/>
            <person name="Boyen C."/>
            <person name="Brownlee C."/>
            <person name="Carrano C.J."/>
            <person name="Charrier B."/>
            <person name="Cho G.Y."/>
            <person name="Coelho S.M."/>
            <person name="Collen J."/>
            <person name="Corre E."/>
            <person name="Da Silva C."/>
            <person name="Delage L."/>
            <person name="Delaroque N."/>
            <person name="Dittami S.M."/>
            <person name="Doulbeau S."/>
            <person name="Elias M."/>
            <person name="Farnham G."/>
            <person name="Gachon C.M."/>
            <person name="Gschloessl B."/>
            <person name="Heesch S."/>
            <person name="Jabbari K."/>
            <person name="Jubin C."/>
            <person name="Kawai H."/>
            <person name="Kimura K."/>
            <person name="Kloareg B."/>
            <person name="Kupper F.C."/>
            <person name="Lang D."/>
            <person name="Le Bail A."/>
            <person name="Leblanc C."/>
            <person name="Lerouge P."/>
            <person name="Lohr M."/>
            <person name="Lopez P.J."/>
            <person name="Martens C."/>
            <person name="Maumus F."/>
            <person name="Michel G."/>
            <person name="Miranda-Saavedra D."/>
            <person name="Morales J."/>
            <person name="Moreau H."/>
            <person name="Motomura T."/>
            <person name="Nagasato C."/>
            <person name="Napoli C.A."/>
            <person name="Nelson D.R."/>
            <person name="Nyvall-Collen P."/>
            <person name="Peters A.F."/>
            <person name="Pommier C."/>
            <person name="Potin P."/>
            <person name="Poulain J."/>
            <person name="Quesneville H."/>
            <person name="Read B."/>
            <person name="Rensing S.A."/>
            <person name="Ritter A."/>
            <person name="Rousvoal S."/>
            <person name="Samanta M."/>
            <person name="Samson G."/>
            <person name="Schroeder D.C."/>
            <person name="Segurens B."/>
            <person name="Strittmatter M."/>
            <person name="Tonon T."/>
            <person name="Tregear J.W."/>
            <person name="Valentin K."/>
            <person name="von Dassow P."/>
            <person name="Yamagishi T."/>
            <person name="Van de Peer Y."/>
            <person name="Wincker P."/>
        </authorList>
    </citation>
    <scope>NUCLEOTIDE SEQUENCE [LARGE SCALE GENOMIC DNA]</scope>
    <source>
        <strain evidence="7">Ec32 / CCAP1310/4</strain>
    </source>
</reference>
<feature type="chain" id="PRO_5003096118" description="tRNA/rRNA methyltransferase SpoU type domain-containing protein" evidence="4">
    <location>
        <begin position="28"/>
        <end position="569"/>
    </location>
</feature>
<dbReference type="InterPro" id="IPR001537">
    <property type="entry name" value="SpoU_MeTrfase"/>
</dbReference>
<dbReference type="GO" id="GO:0008173">
    <property type="term" value="F:RNA methyltransferase activity"/>
    <property type="evidence" value="ECO:0007669"/>
    <property type="project" value="InterPro"/>
</dbReference>
<dbReference type="PANTHER" id="PTHR43191:SF7">
    <property type="entry name" value="OBP33PEP LIKE PROTEIN"/>
    <property type="match status" value="1"/>
</dbReference>
<gene>
    <name evidence="6" type="ORF">Esi_0451_0012</name>
</gene>
<evidence type="ECO:0000256" key="4">
    <source>
        <dbReference type="SAM" id="SignalP"/>
    </source>
</evidence>
<accession>D7G1M3</accession>
<dbReference type="Gene3D" id="3.40.1280.10">
    <property type="match status" value="2"/>
</dbReference>
<protein>
    <recommendedName>
        <fullName evidence="5">tRNA/rRNA methyltransferase SpoU type domain-containing protein</fullName>
    </recommendedName>
</protein>
<dbReference type="Pfam" id="PF00588">
    <property type="entry name" value="SpoU_methylase"/>
    <property type="match status" value="2"/>
</dbReference>
<dbReference type="GO" id="GO:0032259">
    <property type="term" value="P:methylation"/>
    <property type="evidence" value="ECO:0007669"/>
    <property type="project" value="UniProtKB-KW"/>
</dbReference>
<dbReference type="AlphaFoldDB" id="D7G1M3"/>
<feature type="compositionally biased region" description="Basic and acidic residues" evidence="3">
    <location>
        <begin position="476"/>
        <end position="491"/>
    </location>
</feature>
<evidence type="ECO:0000256" key="2">
    <source>
        <dbReference type="ARBA" id="ARBA00022679"/>
    </source>
</evidence>
<dbReference type="SUPFAM" id="SSF75217">
    <property type="entry name" value="alpha/beta knot"/>
    <property type="match status" value="1"/>
</dbReference>
<dbReference type="STRING" id="2880.D7G1M3"/>
<dbReference type="Proteomes" id="UP000002630">
    <property type="component" value="Unassembled WGS sequence"/>
</dbReference>
<dbReference type="EMBL" id="FN649760">
    <property type="protein sequence ID" value="CBJ33268.1"/>
    <property type="molecule type" value="Genomic_DNA"/>
</dbReference>
<sequence length="569" mass="59087">MGSAAGCVRWATVLTTSWVLVAPPSQARFSVTLPPPRGPDDRCRAVTKVVTNGLVPLLEGFTAGEGVGLLHVLNTTASLAVSSIPPPTTTVQEAAGTVGATAVSPAPPATTVALTIRDSSAVWGQGQELWMSLAQEEDTSCGGSADDDALAKVPRGSARYDFLVLWCAPQHGDGVSASGDIEATRVDGGLTPGIENGAGGGDSERQSAAGVEGGERGQDRGMGPSGGHVVGELRPLNEFSAARQEALDEALVTVGVDPRELTEADEFFGTAALKSYNTFVRPRPKQLAKVMQEPVARAALRTASQVAFLVRRHRADRAEYLRNKDASMTEAERRGLVAHPVALVCDNVRSAYNVGSIFRSADTARVAEVITCGFTPHPGGHGEEKVRKTGFGSVDAVAHRHFEDPSEAVRSLKAAGAFVCALETTDNASSLFDVRFPLPPALEGKARPKNASAVDAGTAGGGDVVRGSFAAEDSENEARAPKTDGRAVERLDGGSRGGLELEEGGVVALVLGNEVTGVDERVLGLCDLVVEVPVFGLKNSLNVASAGTVVLYEVLRQWSVAGRLAGSGD</sequence>
<keyword evidence="1" id="KW-0489">Methyltransferase</keyword>
<dbReference type="InterPro" id="IPR029026">
    <property type="entry name" value="tRNA_m1G_MTases_N"/>
</dbReference>
<dbReference type="InterPro" id="IPR029028">
    <property type="entry name" value="Alpha/beta_knot_MTases"/>
</dbReference>
<feature type="domain" description="tRNA/rRNA methyltransferase SpoU type" evidence="5">
    <location>
        <begin position="341"/>
        <end position="439"/>
    </location>
</feature>
<dbReference type="InParanoid" id="D7G1M3"/>
<feature type="domain" description="tRNA/rRNA methyltransferase SpoU type" evidence="5">
    <location>
        <begin position="500"/>
        <end position="552"/>
    </location>
</feature>
<proteinExistence type="predicted"/>
<dbReference type="InterPro" id="IPR051259">
    <property type="entry name" value="rRNA_Methyltransferase"/>
</dbReference>
<keyword evidence="7" id="KW-1185">Reference proteome</keyword>
<feature type="region of interest" description="Disordered" evidence="3">
    <location>
        <begin position="189"/>
        <end position="227"/>
    </location>
</feature>
<dbReference type="OrthoDB" id="241340at2759"/>
<feature type="region of interest" description="Disordered" evidence="3">
    <location>
        <begin position="469"/>
        <end position="491"/>
    </location>
</feature>
<evidence type="ECO:0000313" key="7">
    <source>
        <dbReference type="Proteomes" id="UP000002630"/>
    </source>
</evidence>
<dbReference type="GO" id="GO:0003723">
    <property type="term" value="F:RNA binding"/>
    <property type="evidence" value="ECO:0007669"/>
    <property type="project" value="InterPro"/>
</dbReference>
<organism evidence="6 7">
    <name type="scientific">Ectocarpus siliculosus</name>
    <name type="common">Brown alga</name>
    <name type="synonym">Conferva siliculosa</name>
    <dbReference type="NCBI Taxonomy" id="2880"/>
    <lineage>
        <taxon>Eukaryota</taxon>
        <taxon>Sar</taxon>
        <taxon>Stramenopiles</taxon>
        <taxon>Ochrophyta</taxon>
        <taxon>PX clade</taxon>
        <taxon>Phaeophyceae</taxon>
        <taxon>Ectocarpales</taxon>
        <taxon>Ectocarpaceae</taxon>
        <taxon>Ectocarpus</taxon>
    </lineage>
</organism>
<evidence type="ECO:0000313" key="6">
    <source>
        <dbReference type="EMBL" id="CBJ33268.1"/>
    </source>
</evidence>
<keyword evidence="4" id="KW-0732">Signal</keyword>
<evidence type="ECO:0000256" key="3">
    <source>
        <dbReference type="SAM" id="MobiDB-lite"/>
    </source>
</evidence>
<dbReference type="GO" id="GO:0006396">
    <property type="term" value="P:RNA processing"/>
    <property type="evidence" value="ECO:0007669"/>
    <property type="project" value="InterPro"/>
</dbReference>
<keyword evidence="2" id="KW-0808">Transferase</keyword>
<dbReference type="eggNOG" id="ENOG502S6AC">
    <property type="taxonomic scope" value="Eukaryota"/>
</dbReference>
<evidence type="ECO:0000256" key="1">
    <source>
        <dbReference type="ARBA" id="ARBA00022603"/>
    </source>
</evidence>
<dbReference type="PANTHER" id="PTHR43191">
    <property type="entry name" value="RRNA METHYLTRANSFERASE 3"/>
    <property type="match status" value="1"/>
</dbReference>
<name>D7G1M3_ECTSI</name>
<feature type="signal peptide" evidence="4">
    <location>
        <begin position="1"/>
        <end position="27"/>
    </location>
</feature>
<evidence type="ECO:0000259" key="5">
    <source>
        <dbReference type="Pfam" id="PF00588"/>
    </source>
</evidence>